<dbReference type="InterPro" id="IPR051689">
    <property type="entry name" value="Sterol_desaturase/TMEM195"/>
</dbReference>
<evidence type="ECO:0000313" key="8">
    <source>
        <dbReference type="Proteomes" id="UP000677054"/>
    </source>
</evidence>
<evidence type="ECO:0000256" key="5">
    <source>
        <dbReference type="ARBA" id="ARBA00023136"/>
    </source>
</evidence>
<organism evidence="7">
    <name type="scientific">Darwinula stevensoni</name>
    <dbReference type="NCBI Taxonomy" id="69355"/>
    <lineage>
        <taxon>Eukaryota</taxon>
        <taxon>Metazoa</taxon>
        <taxon>Ecdysozoa</taxon>
        <taxon>Arthropoda</taxon>
        <taxon>Crustacea</taxon>
        <taxon>Oligostraca</taxon>
        <taxon>Ostracoda</taxon>
        <taxon>Podocopa</taxon>
        <taxon>Podocopida</taxon>
        <taxon>Darwinulocopina</taxon>
        <taxon>Darwinuloidea</taxon>
        <taxon>Darwinulidae</taxon>
        <taxon>Darwinula</taxon>
    </lineage>
</organism>
<protein>
    <submittedName>
        <fullName evidence="7">Uncharacterized protein</fullName>
    </submittedName>
</protein>
<comment type="subcellular location">
    <subcellularLocation>
        <location evidence="1">Endomembrane system</location>
        <topology evidence="1">Multi-pass membrane protein</topology>
    </subcellularLocation>
</comment>
<evidence type="ECO:0000256" key="4">
    <source>
        <dbReference type="ARBA" id="ARBA00023002"/>
    </source>
</evidence>
<gene>
    <name evidence="7" type="ORF">DSTB1V02_LOCUS4253</name>
</gene>
<feature type="region of interest" description="Disordered" evidence="6">
    <location>
        <begin position="1"/>
        <end position="34"/>
    </location>
</feature>
<name>A0A7R8X6L1_9CRUS</name>
<dbReference type="EMBL" id="CAJPEV010000619">
    <property type="protein sequence ID" value="CAG0886981.1"/>
    <property type="molecule type" value="Genomic_DNA"/>
</dbReference>
<dbReference type="GO" id="GO:0016020">
    <property type="term" value="C:membrane"/>
    <property type="evidence" value="ECO:0007669"/>
    <property type="project" value="GOC"/>
</dbReference>
<evidence type="ECO:0000256" key="1">
    <source>
        <dbReference type="ARBA" id="ARBA00004127"/>
    </source>
</evidence>
<dbReference type="EMBL" id="LR900136">
    <property type="protein sequence ID" value="CAD7244356.1"/>
    <property type="molecule type" value="Genomic_DNA"/>
</dbReference>
<feature type="region of interest" description="Disordered" evidence="6">
    <location>
        <begin position="59"/>
        <end position="91"/>
    </location>
</feature>
<reference evidence="7" key="1">
    <citation type="submission" date="2020-11" db="EMBL/GenBank/DDBJ databases">
        <authorList>
            <person name="Tran Van P."/>
        </authorList>
    </citation>
    <scope>NUCLEOTIDE SEQUENCE</scope>
</reference>
<keyword evidence="4" id="KW-0560">Oxidoreductase</keyword>
<evidence type="ECO:0000313" key="7">
    <source>
        <dbReference type="EMBL" id="CAD7244356.1"/>
    </source>
</evidence>
<accession>A0A7R8X6L1</accession>
<feature type="compositionally biased region" description="Basic and acidic residues" evidence="6">
    <location>
        <begin position="1"/>
        <end position="16"/>
    </location>
</feature>
<dbReference type="Proteomes" id="UP000677054">
    <property type="component" value="Unassembled WGS sequence"/>
</dbReference>
<dbReference type="PANTHER" id="PTHR21624">
    <property type="entry name" value="STEROL DESATURASE-RELATED PROTEIN"/>
    <property type="match status" value="1"/>
</dbReference>
<keyword evidence="8" id="KW-1185">Reference proteome</keyword>
<dbReference type="PANTHER" id="PTHR21624:SF1">
    <property type="entry name" value="ALKYLGLYCEROL MONOOXYGENASE"/>
    <property type="match status" value="1"/>
</dbReference>
<evidence type="ECO:0000256" key="3">
    <source>
        <dbReference type="ARBA" id="ARBA00022989"/>
    </source>
</evidence>
<feature type="compositionally biased region" description="Basic and acidic residues" evidence="6">
    <location>
        <begin position="70"/>
        <end position="83"/>
    </location>
</feature>
<sequence length="188" mass="20665">MCRFKHEVNPMIHRGEGAIGGGQSISGAEADEDSSQWLDDQSARQHGMEILLEIPSEIHDRPCSPLETSEGSRRELADGDGARSDLGASRENNVIGMDQNETGIIQRGIREVGRLFYLADPWETSFEKPEEVPDYVTQAVPYFFLGIILEIAILWKQGKPPIRLDDGMASMAGGFLMEITRSVGASTS</sequence>
<dbReference type="GO" id="GO:0050479">
    <property type="term" value="F:glyceryl-ether monooxygenase activity"/>
    <property type="evidence" value="ECO:0007669"/>
    <property type="project" value="TreeGrafter"/>
</dbReference>
<evidence type="ECO:0000256" key="2">
    <source>
        <dbReference type="ARBA" id="ARBA00022692"/>
    </source>
</evidence>
<dbReference type="GO" id="GO:0005783">
    <property type="term" value="C:endoplasmic reticulum"/>
    <property type="evidence" value="ECO:0007669"/>
    <property type="project" value="TreeGrafter"/>
</dbReference>
<keyword evidence="2" id="KW-0812">Transmembrane</keyword>
<proteinExistence type="predicted"/>
<evidence type="ECO:0000256" key="6">
    <source>
        <dbReference type="SAM" id="MobiDB-lite"/>
    </source>
</evidence>
<dbReference type="GO" id="GO:0006643">
    <property type="term" value="P:membrane lipid metabolic process"/>
    <property type="evidence" value="ECO:0007669"/>
    <property type="project" value="TreeGrafter"/>
</dbReference>
<keyword evidence="3" id="KW-1133">Transmembrane helix</keyword>
<dbReference type="OrthoDB" id="6354873at2759"/>
<dbReference type="AlphaFoldDB" id="A0A7R8X6L1"/>
<keyword evidence="5" id="KW-0472">Membrane</keyword>